<organism evidence="2 3">
    <name type="scientific">Daphnia magna</name>
    <dbReference type="NCBI Taxonomy" id="35525"/>
    <lineage>
        <taxon>Eukaryota</taxon>
        <taxon>Metazoa</taxon>
        <taxon>Ecdysozoa</taxon>
        <taxon>Arthropoda</taxon>
        <taxon>Crustacea</taxon>
        <taxon>Branchiopoda</taxon>
        <taxon>Diplostraca</taxon>
        <taxon>Cladocera</taxon>
        <taxon>Anomopoda</taxon>
        <taxon>Daphniidae</taxon>
        <taxon>Daphnia</taxon>
    </lineage>
</organism>
<comment type="caution">
    <text evidence="2">The sequence shown here is derived from an EMBL/GenBank/DDBJ whole genome shotgun (WGS) entry which is preliminary data.</text>
</comment>
<dbReference type="Proteomes" id="UP000076858">
    <property type="component" value="Unassembled WGS sequence"/>
</dbReference>
<accession>A0A164KA19</accession>
<protein>
    <submittedName>
        <fullName evidence="2">Uncharacterized protein</fullName>
    </submittedName>
</protein>
<reference evidence="2 3" key="1">
    <citation type="submission" date="2016-03" db="EMBL/GenBank/DDBJ databases">
        <title>EvidentialGene: Evidence-directed Construction of Genes on Genomes.</title>
        <authorList>
            <person name="Gilbert D.G."/>
            <person name="Choi J.-H."/>
            <person name="Mockaitis K."/>
            <person name="Colbourne J."/>
            <person name="Pfrender M."/>
        </authorList>
    </citation>
    <scope>NUCLEOTIDE SEQUENCE [LARGE SCALE GENOMIC DNA]</scope>
    <source>
        <strain evidence="2 3">Xinb3</strain>
        <tissue evidence="2">Complete organism</tissue>
    </source>
</reference>
<name>A0A164KA19_9CRUS</name>
<dbReference type="EMBL" id="LRGB01003354">
    <property type="protein sequence ID" value="KZS03088.1"/>
    <property type="molecule type" value="Genomic_DNA"/>
</dbReference>
<feature type="non-terminal residue" evidence="2">
    <location>
        <position position="1"/>
    </location>
</feature>
<keyword evidence="3" id="KW-1185">Reference proteome</keyword>
<dbReference type="STRING" id="35525.A0A164KA19"/>
<feature type="region of interest" description="Disordered" evidence="1">
    <location>
        <begin position="1"/>
        <end position="25"/>
    </location>
</feature>
<gene>
    <name evidence="2" type="ORF">APZ42_034273</name>
</gene>
<evidence type="ECO:0000256" key="1">
    <source>
        <dbReference type="SAM" id="MobiDB-lite"/>
    </source>
</evidence>
<evidence type="ECO:0000313" key="2">
    <source>
        <dbReference type="EMBL" id="KZS03088.1"/>
    </source>
</evidence>
<evidence type="ECO:0000313" key="3">
    <source>
        <dbReference type="Proteomes" id="UP000076858"/>
    </source>
</evidence>
<proteinExistence type="predicted"/>
<sequence length="256" mass="28407">NGLKKSSRPSGEANSKAKATKDVKEKQLLNSIPKLSKFGFGKEADLNSNDSASASVLLDVDDEDNDEVEIESNVSSPLSNFLTDSPVSHENIHDDRVENNLGNHNVVDNDFHSCLGASNSTEAIVSVELERTNDAGLWGTLSQDDIDYWIKNGPEKSESCLEATRFFGIVQQLFSVFSGSTHRWSVLIKNIGPKKIVVKRLLDTRWSARADAVKALSFGYTEIRDALEELLKDLQQTPDTRQPNLYLTTCYFARLP</sequence>
<dbReference type="AlphaFoldDB" id="A0A164KA19"/>